<dbReference type="AlphaFoldDB" id="A0A1G7FLB8"/>
<dbReference type="EMBL" id="FNBI01000001">
    <property type="protein sequence ID" value="SDE76692.1"/>
    <property type="molecule type" value="Genomic_DNA"/>
</dbReference>
<evidence type="ECO:0000313" key="2">
    <source>
        <dbReference type="EMBL" id="SDE76692.1"/>
    </source>
</evidence>
<name>A0A1G7FLB8_9SPHN</name>
<gene>
    <name evidence="2" type="ORF">SAMN05216557_101456</name>
</gene>
<protein>
    <recommendedName>
        <fullName evidence="1">DUF559 domain-containing protein</fullName>
    </recommendedName>
</protein>
<reference evidence="2 3" key="1">
    <citation type="submission" date="2016-10" db="EMBL/GenBank/DDBJ databases">
        <authorList>
            <person name="Varghese N."/>
            <person name="Submissions S."/>
        </authorList>
    </citation>
    <scope>NUCLEOTIDE SEQUENCE [LARGE SCALE GENOMIC DNA]</scope>
    <source>
        <strain evidence="2 3">S7-754</strain>
    </source>
</reference>
<keyword evidence="3" id="KW-1185">Reference proteome</keyword>
<organism evidence="2 3">
    <name type="scientific">Sphingomonas carotinifaciens</name>
    <dbReference type="NCBI Taxonomy" id="1166323"/>
    <lineage>
        <taxon>Bacteria</taxon>
        <taxon>Pseudomonadati</taxon>
        <taxon>Pseudomonadota</taxon>
        <taxon>Alphaproteobacteria</taxon>
        <taxon>Sphingomonadales</taxon>
        <taxon>Sphingomonadaceae</taxon>
        <taxon>Sphingomonas</taxon>
    </lineage>
</organism>
<feature type="domain" description="DUF559" evidence="1">
    <location>
        <begin position="1"/>
        <end position="51"/>
    </location>
</feature>
<evidence type="ECO:0000313" key="3">
    <source>
        <dbReference type="Proteomes" id="UP000323502"/>
    </source>
</evidence>
<accession>A0A1G7FLB8</accession>
<proteinExistence type="predicted"/>
<evidence type="ECO:0000259" key="1">
    <source>
        <dbReference type="Pfam" id="PF04480"/>
    </source>
</evidence>
<dbReference type="InterPro" id="IPR007569">
    <property type="entry name" value="DUF559"/>
</dbReference>
<dbReference type="Proteomes" id="UP000323502">
    <property type="component" value="Unassembled WGS sequence"/>
</dbReference>
<sequence>MIEVDGDTHGLTAPADASRAALMAHAGYRTLRIANGDVTNNLDGVLAHIASHFGVRHMAKEKGGTA</sequence>
<dbReference type="Pfam" id="PF04480">
    <property type="entry name" value="DUF559"/>
    <property type="match status" value="1"/>
</dbReference>